<organism evidence="4 5">
    <name type="scientific">Galactobacter caseinivorans</name>
    <dbReference type="NCBI Taxonomy" id="2676123"/>
    <lineage>
        <taxon>Bacteria</taxon>
        <taxon>Bacillati</taxon>
        <taxon>Actinomycetota</taxon>
        <taxon>Actinomycetes</taxon>
        <taxon>Micrococcales</taxon>
        <taxon>Micrococcaceae</taxon>
        <taxon>Galactobacter</taxon>
    </lineage>
</organism>
<evidence type="ECO:0000256" key="1">
    <source>
        <dbReference type="ARBA" id="ARBA00006484"/>
    </source>
</evidence>
<reference evidence="4 5" key="1">
    <citation type="submission" date="2018-07" db="EMBL/GenBank/DDBJ databases">
        <title>Arthrobacter sp. nov., isolated from raw cow's milk with high bacterial count.</title>
        <authorList>
            <person name="Hahne J."/>
            <person name="Isele D."/>
            <person name="Lipski A."/>
        </authorList>
    </citation>
    <scope>NUCLEOTIDE SEQUENCE [LARGE SCALE GENOMIC DNA]</scope>
    <source>
        <strain evidence="4 5">JZ R-183</strain>
    </source>
</reference>
<dbReference type="EMBL" id="QQXL01000003">
    <property type="protein sequence ID" value="RKW70836.1"/>
    <property type="molecule type" value="Genomic_DNA"/>
</dbReference>
<proteinExistence type="inferred from homology"/>
<dbReference type="Proteomes" id="UP000273119">
    <property type="component" value="Unassembled WGS sequence"/>
</dbReference>
<protein>
    <submittedName>
        <fullName evidence="4">SDR family NAD(P)-dependent oxidoreductase</fullName>
    </submittedName>
</protein>
<dbReference type="InterPro" id="IPR002347">
    <property type="entry name" value="SDR_fam"/>
</dbReference>
<evidence type="ECO:0000256" key="3">
    <source>
        <dbReference type="SAM" id="MobiDB-lite"/>
    </source>
</evidence>
<dbReference type="InterPro" id="IPR051911">
    <property type="entry name" value="SDR_oxidoreductase"/>
</dbReference>
<dbReference type="PANTHER" id="PTHR43976:SF16">
    <property type="entry name" value="SHORT-CHAIN DEHYDROGENASE_REDUCTASE FAMILY PROTEIN"/>
    <property type="match status" value="1"/>
</dbReference>
<evidence type="ECO:0000313" key="5">
    <source>
        <dbReference type="Proteomes" id="UP000273119"/>
    </source>
</evidence>
<evidence type="ECO:0000256" key="2">
    <source>
        <dbReference type="ARBA" id="ARBA00023002"/>
    </source>
</evidence>
<dbReference type="Gene3D" id="3.40.50.720">
    <property type="entry name" value="NAD(P)-binding Rossmann-like Domain"/>
    <property type="match status" value="1"/>
</dbReference>
<keyword evidence="2" id="KW-0560">Oxidoreductase</keyword>
<feature type="compositionally biased region" description="Polar residues" evidence="3">
    <location>
        <begin position="108"/>
        <end position="117"/>
    </location>
</feature>
<dbReference type="SUPFAM" id="SSF51735">
    <property type="entry name" value="NAD(P)-binding Rossmann-fold domains"/>
    <property type="match status" value="1"/>
</dbReference>
<gene>
    <name evidence="4" type="ORF">DWQ67_07025</name>
</gene>
<dbReference type="PANTHER" id="PTHR43976">
    <property type="entry name" value="SHORT CHAIN DEHYDROGENASE"/>
    <property type="match status" value="1"/>
</dbReference>
<feature type="region of interest" description="Disordered" evidence="3">
    <location>
        <begin position="95"/>
        <end position="117"/>
    </location>
</feature>
<evidence type="ECO:0000313" key="4">
    <source>
        <dbReference type="EMBL" id="RKW70836.1"/>
    </source>
</evidence>
<sequence length="117" mass="12175">MRGGRVRFGAVRAVEETPEEDVRSLMDVNFFGSLNVLRGILPILRRRQGGHIVQISSLAGIAPPAAGLGAYAASKFAVEGMLVAVVTSEEAVSAPSAVRVPVRERGDQGSSCPDSAG</sequence>
<dbReference type="Pfam" id="PF00106">
    <property type="entry name" value="adh_short"/>
    <property type="match status" value="1"/>
</dbReference>
<dbReference type="GO" id="GO:0016491">
    <property type="term" value="F:oxidoreductase activity"/>
    <property type="evidence" value="ECO:0007669"/>
    <property type="project" value="UniProtKB-KW"/>
</dbReference>
<accession>A0A496PK29</accession>
<name>A0A496PK29_9MICC</name>
<dbReference type="AlphaFoldDB" id="A0A496PK29"/>
<comment type="caution">
    <text evidence="4">The sequence shown here is derived from an EMBL/GenBank/DDBJ whole genome shotgun (WGS) entry which is preliminary data.</text>
</comment>
<comment type="similarity">
    <text evidence="1">Belongs to the short-chain dehydrogenases/reductases (SDR) family.</text>
</comment>
<keyword evidence="5" id="KW-1185">Reference proteome</keyword>
<dbReference type="InterPro" id="IPR036291">
    <property type="entry name" value="NAD(P)-bd_dom_sf"/>
</dbReference>